<dbReference type="Proteomes" id="UP000318199">
    <property type="component" value="Unassembled WGS sequence"/>
</dbReference>
<feature type="region of interest" description="Disordered" evidence="1">
    <location>
        <begin position="38"/>
        <end position="89"/>
    </location>
</feature>
<sequence>MDDKKADQNKSEFVDALQKGLLLGVALLVLVLPPLRMAQSPRAPAPPTAVATAPQAVPAPQEAPAPAPESPANPRSPLRLADFNGEDPSPEVRHVANWAHHVGDHKQQAFVIVDKKDARVYVFGPDGKLRESAPALLGSAHGDHSVPGIGDKPLSAITAEEKTTPAGRFKAEPGLNAGNEDVVWVDYDAAVSMHRIRPLVAAERRLERLASLTVDDNRISFGCINLPVSFYENVLVPAVKRHGAVIYVLPETKSPQQLFGSFDVEDVRQLAQRNPRRT</sequence>
<comment type="caution">
    <text evidence="2">The sequence shown here is derived from an EMBL/GenBank/DDBJ whole genome shotgun (WGS) entry which is preliminary data.</text>
</comment>
<accession>A0A562ZLE1</accession>
<proteinExistence type="predicted"/>
<reference evidence="2 3" key="1">
    <citation type="submission" date="2019-07" db="EMBL/GenBank/DDBJ databases">
        <title>Caenimonas sedimenti sp. nov., isolated from activated sludge.</title>
        <authorList>
            <person name="Xu J."/>
        </authorList>
    </citation>
    <scope>NUCLEOTIDE SEQUENCE [LARGE SCALE GENOMIC DNA]</scope>
    <source>
        <strain evidence="2 3">HX-9-20</strain>
    </source>
</reference>
<dbReference type="RefSeq" id="WP_145894657.1">
    <property type="nucleotide sequence ID" value="NZ_VOBQ01000015.1"/>
</dbReference>
<evidence type="ECO:0000313" key="2">
    <source>
        <dbReference type="EMBL" id="TWO69399.1"/>
    </source>
</evidence>
<protein>
    <submittedName>
        <fullName evidence="2">Murein L,D-transpeptidase</fullName>
    </submittedName>
</protein>
<evidence type="ECO:0000256" key="1">
    <source>
        <dbReference type="SAM" id="MobiDB-lite"/>
    </source>
</evidence>
<feature type="compositionally biased region" description="Low complexity" evidence="1">
    <location>
        <begin position="48"/>
        <end position="60"/>
    </location>
</feature>
<dbReference type="OrthoDB" id="7202732at2"/>
<feature type="compositionally biased region" description="Pro residues" evidence="1">
    <location>
        <begin position="61"/>
        <end position="71"/>
    </location>
</feature>
<dbReference type="AlphaFoldDB" id="A0A562ZLE1"/>
<keyword evidence="3" id="KW-1185">Reference proteome</keyword>
<organism evidence="2 3">
    <name type="scientific">Caenimonas sedimenti</name>
    <dbReference type="NCBI Taxonomy" id="2596921"/>
    <lineage>
        <taxon>Bacteria</taxon>
        <taxon>Pseudomonadati</taxon>
        <taxon>Pseudomonadota</taxon>
        <taxon>Betaproteobacteria</taxon>
        <taxon>Burkholderiales</taxon>
        <taxon>Comamonadaceae</taxon>
        <taxon>Caenimonas</taxon>
    </lineage>
</organism>
<evidence type="ECO:0000313" key="3">
    <source>
        <dbReference type="Proteomes" id="UP000318199"/>
    </source>
</evidence>
<gene>
    <name evidence="2" type="ORF">FN976_19105</name>
</gene>
<dbReference type="EMBL" id="VOBQ01000015">
    <property type="protein sequence ID" value="TWO69399.1"/>
    <property type="molecule type" value="Genomic_DNA"/>
</dbReference>
<name>A0A562ZLE1_9BURK</name>